<sequence length="373" mass="42169">MESGMHLELDHGLEHERISGQCDQKSDFEANDASLIPGLPDDIAILCLARVPRKYHHTLKCVSKKWRDVLITESLYSYRQRLGIADSWIYALCRDSHECVHFYVLDPSRRRWKELPGLPTVCSRRFGMACEALGRRLYLLGGCGWSEDVTNEVYCYDPLINKWESVASMETARCHFVTEACNGRLYAIGGMGSTTGVLTSWETYDSETNKWASHEDPNVLPDIGESLTFDDRIYIRHISTSMMYLPNFAAAYDTSKDAWSIVDDEMTMNWYGPALVVGGNVYMVDQTSGIKLMMLDKVNRCWVFVGRLSPHLIRTPCRITAIGNMLYVIGRGLQTVMIDMEKMGKARGMLVTSSIAELHSLDDVVISCKTLSI</sequence>
<evidence type="ECO:0000259" key="3">
    <source>
        <dbReference type="Pfam" id="PF00646"/>
    </source>
</evidence>
<dbReference type="InterPro" id="IPR015915">
    <property type="entry name" value="Kelch-typ_b-propeller"/>
</dbReference>
<evidence type="ECO:0000256" key="2">
    <source>
        <dbReference type="ARBA" id="ARBA00022737"/>
    </source>
</evidence>
<dbReference type="InterPro" id="IPR001810">
    <property type="entry name" value="F-box_dom"/>
</dbReference>
<accession>A0A0D6R728</accession>
<dbReference type="PANTHER" id="PTHR46344">
    <property type="entry name" value="OS02G0202900 PROTEIN"/>
    <property type="match status" value="1"/>
</dbReference>
<dbReference type="SMART" id="SM00612">
    <property type="entry name" value="Kelch"/>
    <property type="match status" value="2"/>
</dbReference>
<feature type="domain" description="F-box" evidence="3">
    <location>
        <begin position="37"/>
        <end position="75"/>
    </location>
</feature>
<protein>
    <recommendedName>
        <fullName evidence="3">F-box domain-containing protein</fullName>
    </recommendedName>
</protein>
<name>A0A0D6R728_ARACU</name>
<reference evidence="4" key="1">
    <citation type="submission" date="2015-03" db="EMBL/GenBank/DDBJ databases">
        <title>A transcriptome of Araucaria cunninghamii, an australian fine timber species.</title>
        <authorList>
            <person name="Jing Yi C.J.Y."/>
            <person name="Yin San L.Y.S."/>
            <person name="Abdul Karim S.S."/>
            <person name="Wan Azmi N.N."/>
            <person name="Hercus R.R."/>
            <person name="Croft L.L."/>
        </authorList>
    </citation>
    <scope>NUCLEOTIDE SEQUENCE</scope>
    <source>
        <strain evidence="4">MI0301</strain>
        <tissue evidence="4">Leaf</tissue>
    </source>
</reference>
<dbReference type="SUPFAM" id="SSF81383">
    <property type="entry name" value="F-box domain"/>
    <property type="match status" value="1"/>
</dbReference>
<proteinExistence type="predicted"/>
<dbReference type="Pfam" id="PF24681">
    <property type="entry name" value="Kelch_KLHDC2_KLHL20_DRC7"/>
    <property type="match status" value="1"/>
</dbReference>
<dbReference type="PANTHER" id="PTHR46344:SF26">
    <property type="entry name" value="F-BOX DOMAIN-CONTAINING PROTEIN"/>
    <property type="match status" value="1"/>
</dbReference>
<keyword evidence="2" id="KW-0677">Repeat</keyword>
<dbReference type="AlphaFoldDB" id="A0A0D6R728"/>
<dbReference type="EMBL" id="GCKF01023393">
    <property type="protein sequence ID" value="JAG98516.1"/>
    <property type="molecule type" value="Transcribed_RNA"/>
</dbReference>
<dbReference type="CDD" id="cd22152">
    <property type="entry name" value="F-box_AtAFR-like"/>
    <property type="match status" value="1"/>
</dbReference>
<dbReference type="SUPFAM" id="SSF117281">
    <property type="entry name" value="Kelch motif"/>
    <property type="match status" value="1"/>
</dbReference>
<evidence type="ECO:0000313" key="4">
    <source>
        <dbReference type="EMBL" id="JAG98516.1"/>
    </source>
</evidence>
<dbReference type="InterPro" id="IPR036047">
    <property type="entry name" value="F-box-like_dom_sf"/>
</dbReference>
<dbReference type="Gene3D" id="2.120.10.80">
    <property type="entry name" value="Kelch-type beta propeller"/>
    <property type="match status" value="1"/>
</dbReference>
<keyword evidence="1" id="KW-0880">Kelch repeat</keyword>
<dbReference type="Pfam" id="PF00646">
    <property type="entry name" value="F-box"/>
    <property type="match status" value="1"/>
</dbReference>
<evidence type="ECO:0000256" key="1">
    <source>
        <dbReference type="ARBA" id="ARBA00022441"/>
    </source>
</evidence>
<organism evidence="4">
    <name type="scientific">Araucaria cunninghamii</name>
    <name type="common">Hoop pine</name>
    <name type="synonym">Moreton Bay pine</name>
    <dbReference type="NCBI Taxonomy" id="56994"/>
    <lineage>
        <taxon>Eukaryota</taxon>
        <taxon>Viridiplantae</taxon>
        <taxon>Streptophyta</taxon>
        <taxon>Embryophyta</taxon>
        <taxon>Tracheophyta</taxon>
        <taxon>Spermatophyta</taxon>
        <taxon>Pinopsida</taxon>
        <taxon>Pinidae</taxon>
        <taxon>Conifers II</taxon>
        <taxon>Araucariales</taxon>
        <taxon>Araucariaceae</taxon>
        <taxon>Araucaria</taxon>
    </lineage>
</organism>
<dbReference type="InterPro" id="IPR006652">
    <property type="entry name" value="Kelch_1"/>
</dbReference>